<evidence type="ECO:0000313" key="8">
    <source>
        <dbReference type="Proteomes" id="UP000000689"/>
    </source>
</evidence>
<evidence type="ECO:0000313" key="7">
    <source>
        <dbReference type="EMBL" id="CCD27027.1"/>
    </source>
</evidence>
<dbReference type="STRING" id="1071378.G0WGU9"/>
<dbReference type="AlphaFoldDB" id="G0WGU9"/>
<dbReference type="GeneID" id="11494286"/>
<dbReference type="GO" id="GO:0005634">
    <property type="term" value="C:nucleus"/>
    <property type="evidence" value="ECO:0007669"/>
    <property type="project" value="UniProtKB-SubCell"/>
</dbReference>
<feature type="compositionally biased region" description="Polar residues" evidence="6">
    <location>
        <begin position="156"/>
        <end position="170"/>
    </location>
</feature>
<dbReference type="OrthoDB" id="4065086at2759"/>
<evidence type="ECO:0000256" key="4">
    <source>
        <dbReference type="ARBA" id="ARBA00022490"/>
    </source>
</evidence>
<gene>
    <name evidence="7" type="primary">NDAI0J01350</name>
    <name evidence="7" type="ordered locus">NDAI_0J01350</name>
</gene>
<dbReference type="GO" id="GO:0051276">
    <property type="term" value="P:chromosome organization"/>
    <property type="evidence" value="ECO:0007669"/>
    <property type="project" value="InterPro"/>
</dbReference>
<feature type="region of interest" description="Disordered" evidence="6">
    <location>
        <begin position="151"/>
        <end position="170"/>
    </location>
</feature>
<dbReference type="GO" id="GO:0005737">
    <property type="term" value="C:cytoplasm"/>
    <property type="evidence" value="ECO:0007669"/>
    <property type="project" value="UniProtKB-SubCell"/>
</dbReference>
<dbReference type="Pfam" id="PF04856">
    <property type="entry name" value="Securin"/>
    <property type="match status" value="1"/>
</dbReference>
<dbReference type="eggNOG" id="ENOG502S4FI">
    <property type="taxonomic scope" value="Eukaryota"/>
</dbReference>
<proteinExistence type="inferred from homology"/>
<sequence>MSSTNGNNKVNPDEDKENASTFYDHHQHFRSGKPILFPQTPAHLLKRSSSILSKQKPDIKPGNLELQLQSDAGAGAVPPNISPRRQLLQLQNRFPLSKKDNNNSFILKQQQQQFDHKRLKKYGSVLGLGTDGNNHNNLTRIKSLVLKDIDDDDNAGSHTDNSTNGNIRGSLNYSAIPNLDFNIDTIQERRKGSDDDSEDDDTGADDLFGLKLKHAMNNNNNNNNSDGSGLLFHDSNHGLHQLINFNKKNMPEKNSISQSVKLDNKKEDTYDEEDDIEYAPIREDSLPYIPQGYTPFTNEDINKLKVYHSPFAIHHDHSDYQQSPSTLGDPEMLLSLQSFDTQTATTSSSCASPSLYPTTPIHKDTNINTTDQKHNTVILNVHNNDNESEGEYGGEHDQEIDKIYNGDGLDEDDLNDLINDLQ</sequence>
<organism evidence="7 8">
    <name type="scientific">Naumovozyma dairenensis (strain ATCC 10597 / BCRC 20456 / CBS 421 / NBRC 0211 / NRRL Y-12639)</name>
    <name type="common">Saccharomyces dairenensis</name>
    <dbReference type="NCBI Taxonomy" id="1071378"/>
    <lineage>
        <taxon>Eukaryota</taxon>
        <taxon>Fungi</taxon>
        <taxon>Dikarya</taxon>
        <taxon>Ascomycota</taxon>
        <taxon>Saccharomycotina</taxon>
        <taxon>Saccharomycetes</taxon>
        <taxon>Saccharomycetales</taxon>
        <taxon>Saccharomycetaceae</taxon>
        <taxon>Naumovozyma</taxon>
    </lineage>
</organism>
<keyword evidence="8" id="KW-1185">Reference proteome</keyword>
<evidence type="ECO:0000256" key="3">
    <source>
        <dbReference type="ARBA" id="ARBA00009264"/>
    </source>
</evidence>
<keyword evidence="4" id="KW-0963">Cytoplasm</keyword>
<name>G0WGU9_NAUDC</name>
<dbReference type="HOGENOM" id="CLU_650679_0_0_1"/>
<dbReference type="Proteomes" id="UP000000689">
    <property type="component" value="Chromosome 10"/>
</dbReference>
<evidence type="ECO:0000256" key="6">
    <source>
        <dbReference type="SAM" id="MobiDB-lite"/>
    </source>
</evidence>
<evidence type="ECO:0000256" key="2">
    <source>
        <dbReference type="ARBA" id="ARBA00004496"/>
    </source>
</evidence>
<evidence type="ECO:0000256" key="5">
    <source>
        <dbReference type="ARBA" id="ARBA00023242"/>
    </source>
</evidence>
<dbReference type="KEGG" id="ndi:NDAI_0J01350"/>
<comment type="subcellular location">
    <subcellularLocation>
        <location evidence="2">Cytoplasm</location>
    </subcellularLocation>
    <subcellularLocation>
        <location evidence="1">Nucleus</location>
    </subcellularLocation>
</comment>
<feature type="compositionally biased region" description="Polar residues" evidence="6">
    <location>
        <begin position="1"/>
        <end position="10"/>
    </location>
</feature>
<accession>G0WGU9</accession>
<feature type="region of interest" description="Disordered" evidence="6">
    <location>
        <begin position="1"/>
        <end position="21"/>
    </location>
</feature>
<comment type="similarity">
    <text evidence="3">Belongs to the securin family.</text>
</comment>
<reference evidence="7 8" key="1">
    <citation type="journal article" date="2011" name="Proc. Natl. Acad. Sci. U.S.A.">
        <title>Evolutionary erosion of yeast sex chromosomes by mating-type switching accidents.</title>
        <authorList>
            <person name="Gordon J.L."/>
            <person name="Armisen D."/>
            <person name="Proux-Wera E."/>
            <person name="Oheigeartaigh S.S."/>
            <person name="Byrne K.P."/>
            <person name="Wolfe K.H."/>
        </authorList>
    </citation>
    <scope>NUCLEOTIDE SEQUENCE [LARGE SCALE GENOMIC DNA]</scope>
    <source>
        <strain evidence="8">ATCC 10597 / BCRC 20456 / CBS 421 / NBRC 0211 / NRRL Y-12639</strain>
    </source>
</reference>
<protein>
    <submittedName>
        <fullName evidence="7">Uncharacterized protein</fullName>
    </submittedName>
</protein>
<dbReference type="InterPro" id="IPR006940">
    <property type="entry name" value="Securin_separation_inhibitor"/>
</dbReference>
<dbReference type="RefSeq" id="XP_003672270.1">
    <property type="nucleotide sequence ID" value="XM_003672222.1"/>
</dbReference>
<dbReference type="EMBL" id="HE580276">
    <property type="protein sequence ID" value="CCD27027.1"/>
    <property type="molecule type" value="Genomic_DNA"/>
</dbReference>
<keyword evidence="5" id="KW-0539">Nucleus</keyword>
<evidence type="ECO:0000256" key="1">
    <source>
        <dbReference type="ARBA" id="ARBA00004123"/>
    </source>
</evidence>